<dbReference type="Ensembl" id="ENSSPAT00000010166.1">
    <property type="protein sequence ID" value="ENSSPAP00000009988.1"/>
    <property type="gene ID" value="ENSSPAG00000007613.1"/>
</dbReference>
<sequence length="62" mass="7072">MNEARDLGTSKKSDYDSIEPLGKGGFGHVYRARHKLVGKFYAVKIVDGEDYCLFIYYSLDFS</sequence>
<feature type="binding site" evidence="1">
    <location>
        <position position="44"/>
    </location>
    <ligand>
        <name>ATP</name>
        <dbReference type="ChEBI" id="CHEBI:30616"/>
    </ligand>
</feature>
<dbReference type="GO" id="GO:0004672">
    <property type="term" value="F:protein kinase activity"/>
    <property type="evidence" value="ECO:0007669"/>
    <property type="project" value="InterPro"/>
</dbReference>
<keyword evidence="1" id="KW-0547">Nucleotide-binding</keyword>
<evidence type="ECO:0000259" key="2">
    <source>
        <dbReference type="PROSITE" id="PS50011"/>
    </source>
</evidence>
<dbReference type="AlphaFoldDB" id="A0A3B4ZM59"/>
<dbReference type="PROSITE" id="PS50011">
    <property type="entry name" value="PROTEIN_KINASE_DOM"/>
    <property type="match status" value="1"/>
</dbReference>
<dbReference type="PROSITE" id="PS00107">
    <property type="entry name" value="PROTEIN_KINASE_ATP"/>
    <property type="match status" value="1"/>
</dbReference>
<dbReference type="SUPFAM" id="SSF56112">
    <property type="entry name" value="Protein kinase-like (PK-like)"/>
    <property type="match status" value="1"/>
</dbReference>
<reference evidence="3" key="1">
    <citation type="submission" date="2023-09" db="UniProtKB">
        <authorList>
            <consortium name="Ensembl"/>
        </authorList>
    </citation>
    <scope>IDENTIFICATION</scope>
</reference>
<name>A0A3B4ZM59_9TELE</name>
<feature type="domain" description="Protein kinase" evidence="2">
    <location>
        <begin position="15"/>
        <end position="62"/>
    </location>
</feature>
<proteinExistence type="predicted"/>
<dbReference type="InterPro" id="IPR011009">
    <property type="entry name" value="Kinase-like_dom_sf"/>
</dbReference>
<dbReference type="InterPro" id="IPR017441">
    <property type="entry name" value="Protein_kinase_ATP_BS"/>
</dbReference>
<protein>
    <recommendedName>
        <fullName evidence="2">Protein kinase domain-containing protein</fullName>
    </recommendedName>
</protein>
<dbReference type="InterPro" id="IPR000719">
    <property type="entry name" value="Prot_kinase_dom"/>
</dbReference>
<keyword evidence="1" id="KW-0067">ATP-binding</keyword>
<organism evidence="3">
    <name type="scientific">Stegastes partitus</name>
    <name type="common">bicolor damselfish</name>
    <dbReference type="NCBI Taxonomy" id="144197"/>
    <lineage>
        <taxon>Eukaryota</taxon>
        <taxon>Metazoa</taxon>
        <taxon>Chordata</taxon>
        <taxon>Craniata</taxon>
        <taxon>Vertebrata</taxon>
        <taxon>Euteleostomi</taxon>
        <taxon>Actinopterygii</taxon>
        <taxon>Neopterygii</taxon>
        <taxon>Teleostei</taxon>
        <taxon>Neoteleostei</taxon>
        <taxon>Acanthomorphata</taxon>
        <taxon>Ovalentaria</taxon>
        <taxon>Pomacentridae</taxon>
        <taxon>Stegastes</taxon>
    </lineage>
</organism>
<evidence type="ECO:0000313" key="3">
    <source>
        <dbReference type="Ensembl" id="ENSSPAP00000009988.1"/>
    </source>
</evidence>
<accession>A0A3B4ZM59</accession>
<evidence type="ECO:0000256" key="1">
    <source>
        <dbReference type="PROSITE-ProRule" id="PRU10141"/>
    </source>
</evidence>
<dbReference type="GO" id="GO:0005524">
    <property type="term" value="F:ATP binding"/>
    <property type="evidence" value="ECO:0007669"/>
    <property type="project" value="UniProtKB-UniRule"/>
</dbReference>
<dbReference type="Gene3D" id="3.30.200.20">
    <property type="entry name" value="Phosphorylase Kinase, domain 1"/>
    <property type="match status" value="1"/>
</dbReference>